<evidence type="ECO:0000256" key="13">
    <source>
        <dbReference type="ARBA" id="ARBA00048811"/>
    </source>
</evidence>
<comment type="catalytic activity">
    <reaction evidence="14">
        <text>IMP + diphosphate = hypoxanthine + 5-phospho-alpha-D-ribose 1-diphosphate</text>
        <dbReference type="Rhea" id="RHEA:17973"/>
        <dbReference type="ChEBI" id="CHEBI:17368"/>
        <dbReference type="ChEBI" id="CHEBI:33019"/>
        <dbReference type="ChEBI" id="CHEBI:58017"/>
        <dbReference type="ChEBI" id="CHEBI:58053"/>
        <dbReference type="EC" id="2.4.2.8"/>
    </reaction>
    <physiologicalReaction direction="right-to-left" evidence="14">
        <dbReference type="Rhea" id="RHEA:17975"/>
    </physiologicalReaction>
</comment>
<dbReference type="InterPro" id="IPR000836">
    <property type="entry name" value="PRTase_dom"/>
</dbReference>
<keyword evidence="7 15" id="KW-0328">Glycosyltransferase</keyword>
<keyword evidence="8 15" id="KW-0808">Transferase</keyword>
<evidence type="ECO:0000313" key="17">
    <source>
        <dbReference type="EMBL" id="MDN3688045.1"/>
    </source>
</evidence>
<dbReference type="InterPro" id="IPR005904">
    <property type="entry name" value="Hxn_phspho_trans"/>
</dbReference>
<organism evidence="17 18">
    <name type="scientific">Cyclobacterium jeungdonense</name>
    <dbReference type="NCBI Taxonomy" id="708087"/>
    <lineage>
        <taxon>Bacteria</taxon>
        <taxon>Pseudomonadati</taxon>
        <taxon>Bacteroidota</taxon>
        <taxon>Cytophagia</taxon>
        <taxon>Cytophagales</taxon>
        <taxon>Cyclobacteriaceae</taxon>
        <taxon>Cyclobacterium</taxon>
    </lineage>
</organism>
<evidence type="ECO:0000256" key="15">
    <source>
        <dbReference type="RuleBase" id="RU364099"/>
    </source>
</evidence>
<dbReference type="EC" id="2.4.2.8" evidence="5 15"/>
<evidence type="ECO:0000256" key="4">
    <source>
        <dbReference type="ARBA" id="ARBA00008391"/>
    </source>
</evidence>
<evidence type="ECO:0000256" key="6">
    <source>
        <dbReference type="ARBA" id="ARBA00022490"/>
    </source>
</evidence>
<sequence>MIKINDLFFKPFISEEDLINRVNQMARAINEDYKGKSLVILAVLNGSFMFMSDICKGITLPMEVSFVKLASYSGTQSTGNVRELVGLDTDLEGKDVLIVEDIVDTGKSMSYLLDLVGSSNPASLEIASLFLKPNALKENIRIRYTGFEIPDLFVIGYGLDYKGQGRNLRQLYQKTEF</sequence>
<comment type="caution">
    <text evidence="17">The sequence shown here is derived from an EMBL/GenBank/DDBJ whole genome shotgun (WGS) entry which is preliminary data.</text>
</comment>
<comment type="pathway">
    <text evidence="3 15">Purine metabolism; IMP biosynthesis via salvage pathway; IMP from hypoxanthine: step 1/1.</text>
</comment>
<evidence type="ECO:0000256" key="1">
    <source>
        <dbReference type="ARBA" id="ARBA00001946"/>
    </source>
</evidence>
<dbReference type="Pfam" id="PF00156">
    <property type="entry name" value="Pribosyltran"/>
    <property type="match status" value="1"/>
</dbReference>
<proteinExistence type="inferred from homology"/>
<dbReference type="EMBL" id="JAUFQS010000007">
    <property type="protein sequence ID" value="MDN3688045.1"/>
    <property type="molecule type" value="Genomic_DNA"/>
</dbReference>
<evidence type="ECO:0000256" key="3">
    <source>
        <dbReference type="ARBA" id="ARBA00004669"/>
    </source>
</evidence>
<dbReference type="Gene3D" id="3.40.50.2020">
    <property type="match status" value="1"/>
</dbReference>
<comment type="cofactor">
    <cofactor evidence="1 15">
        <name>Mg(2+)</name>
        <dbReference type="ChEBI" id="CHEBI:18420"/>
    </cofactor>
</comment>
<dbReference type="GO" id="GO:0016757">
    <property type="term" value="F:glycosyltransferase activity"/>
    <property type="evidence" value="ECO:0007669"/>
    <property type="project" value="UniProtKB-KW"/>
</dbReference>
<keyword evidence="9 15" id="KW-0479">Metal-binding</keyword>
<evidence type="ECO:0000256" key="7">
    <source>
        <dbReference type="ARBA" id="ARBA00022676"/>
    </source>
</evidence>
<gene>
    <name evidence="17" type="primary">hpt</name>
    <name evidence="17" type="ORF">QWZ15_09405</name>
</gene>
<evidence type="ECO:0000256" key="10">
    <source>
        <dbReference type="ARBA" id="ARBA00022726"/>
    </source>
</evidence>
<dbReference type="NCBIfam" id="TIGR01203">
    <property type="entry name" value="HGPRTase"/>
    <property type="match status" value="1"/>
</dbReference>
<evidence type="ECO:0000259" key="16">
    <source>
        <dbReference type="Pfam" id="PF00156"/>
    </source>
</evidence>
<comment type="subcellular location">
    <subcellularLocation>
        <location evidence="2 15">Cytoplasm</location>
    </subcellularLocation>
</comment>
<keyword evidence="10 15" id="KW-0660">Purine salvage</keyword>
<dbReference type="CDD" id="cd06223">
    <property type="entry name" value="PRTases_typeI"/>
    <property type="match status" value="1"/>
</dbReference>
<keyword evidence="11 15" id="KW-0547">Nucleotide-binding</keyword>
<evidence type="ECO:0000256" key="5">
    <source>
        <dbReference type="ARBA" id="ARBA00011895"/>
    </source>
</evidence>
<evidence type="ECO:0000256" key="11">
    <source>
        <dbReference type="ARBA" id="ARBA00022741"/>
    </source>
</evidence>
<dbReference type="InterPro" id="IPR029057">
    <property type="entry name" value="PRTase-like"/>
</dbReference>
<comment type="catalytic activity">
    <reaction evidence="13">
        <text>GMP + diphosphate = guanine + 5-phospho-alpha-D-ribose 1-diphosphate</text>
        <dbReference type="Rhea" id="RHEA:25424"/>
        <dbReference type="ChEBI" id="CHEBI:16235"/>
        <dbReference type="ChEBI" id="CHEBI:33019"/>
        <dbReference type="ChEBI" id="CHEBI:58017"/>
        <dbReference type="ChEBI" id="CHEBI:58115"/>
        <dbReference type="EC" id="2.4.2.8"/>
    </reaction>
    <physiologicalReaction direction="right-to-left" evidence="13">
        <dbReference type="Rhea" id="RHEA:25426"/>
    </physiologicalReaction>
</comment>
<accession>A0ABT8C5H5</accession>
<dbReference type="SUPFAM" id="SSF53271">
    <property type="entry name" value="PRTase-like"/>
    <property type="match status" value="1"/>
</dbReference>
<protein>
    <recommendedName>
        <fullName evidence="5 15">Hypoxanthine phosphoribosyltransferase</fullName>
        <ecNumber evidence="5 15">2.4.2.8</ecNumber>
    </recommendedName>
</protein>
<name>A0ABT8C5H5_9BACT</name>
<keyword evidence="18" id="KW-1185">Reference proteome</keyword>
<comment type="similarity">
    <text evidence="4 15">Belongs to the purine/pyrimidine phosphoribosyltransferase family.</text>
</comment>
<reference evidence="18" key="1">
    <citation type="journal article" date="2019" name="Int. J. Syst. Evol. Microbiol.">
        <title>The Global Catalogue of Microorganisms (GCM) 10K type strain sequencing project: providing services to taxonomists for standard genome sequencing and annotation.</title>
        <authorList>
            <consortium name="The Broad Institute Genomics Platform"/>
            <consortium name="The Broad Institute Genome Sequencing Center for Infectious Disease"/>
            <person name="Wu L."/>
            <person name="Ma J."/>
        </authorList>
    </citation>
    <scope>NUCLEOTIDE SEQUENCE [LARGE SCALE GENOMIC DNA]</scope>
    <source>
        <strain evidence="18">CECT 7706</strain>
    </source>
</reference>
<keyword evidence="12 15" id="KW-0460">Magnesium</keyword>
<dbReference type="PANTHER" id="PTHR43340:SF1">
    <property type="entry name" value="HYPOXANTHINE PHOSPHORIBOSYLTRANSFERASE"/>
    <property type="match status" value="1"/>
</dbReference>
<evidence type="ECO:0000313" key="18">
    <source>
        <dbReference type="Proteomes" id="UP001236663"/>
    </source>
</evidence>
<evidence type="ECO:0000256" key="2">
    <source>
        <dbReference type="ARBA" id="ARBA00004496"/>
    </source>
</evidence>
<evidence type="ECO:0000256" key="12">
    <source>
        <dbReference type="ARBA" id="ARBA00022842"/>
    </source>
</evidence>
<keyword evidence="6 15" id="KW-0963">Cytoplasm</keyword>
<evidence type="ECO:0000256" key="8">
    <source>
        <dbReference type="ARBA" id="ARBA00022679"/>
    </source>
</evidence>
<feature type="domain" description="Phosphoribosyltransferase" evidence="16">
    <location>
        <begin position="19"/>
        <end position="162"/>
    </location>
</feature>
<evidence type="ECO:0000256" key="9">
    <source>
        <dbReference type="ARBA" id="ARBA00022723"/>
    </source>
</evidence>
<evidence type="ECO:0000256" key="14">
    <source>
        <dbReference type="ARBA" id="ARBA00049402"/>
    </source>
</evidence>
<dbReference type="PANTHER" id="PTHR43340">
    <property type="entry name" value="HYPOXANTHINE-GUANINE PHOSPHORIBOSYLTRANSFERASE"/>
    <property type="match status" value="1"/>
</dbReference>
<dbReference type="InterPro" id="IPR050408">
    <property type="entry name" value="HGPRT"/>
</dbReference>
<dbReference type="RefSeq" id="WP_163384472.1">
    <property type="nucleotide sequence ID" value="NZ_JAUFQS010000007.1"/>
</dbReference>
<dbReference type="Proteomes" id="UP001236663">
    <property type="component" value="Unassembled WGS sequence"/>
</dbReference>